<dbReference type="InterPro" id="IPR035437">
    <property type="entry name" value="SNase_OB-fold_sf"/>
</dbReference>
<keyword evidence="3" id="KW-0614">Plasmid</keyword>
<keyword evidence="4" id="KW-1185">Reference proteome</keyword>
<evidence type="ECO:0000313" key="4">
    <source>
        <dbReference type="Proteomes" id="UP000304912"/>
    </source>
</evidence>
<dbReference type="OrthoDB" id="6383145at2"/>
<dbReference type="InterPro" id="IPR016071">
    <property type="entry name" value="Staphylococal_nuclease_OB-fold"/>
</dbReference>
<dbReference type="AlphaFoldDB" id="A0A5B7YIW5"/>
<evidence type="ECO:0000256" key="1">
    <source>
        <dbReference type="SAM" id="SignalP"/>
    </source>
</evidence>
<accession>A0A5B7YIW5</accession>
<sequence>MFNRTKSIVIAMCFIPFLSAYGNEFFGELHDVENPGEVVLKLESGNLMRLKLLGPDFGKSREETCETNRSNESACELLREKLAGNQLGIIVEEVEGETMYGDIVVNRKALSLSLIREGYYQVDTDHNRSHALLEAEQEARCNYRGMWAKWRGNYEIAKSCAGW</sequence>
<protein>
    <recommendedName>
        <fullName evidence="2">TNase-like domain-containing protein</fullName>
    </recommendedName>
</protein>
<feature type="signal peptide" evidence="1">
    <location>
        <begin position="1"/>
        <end position="22"/>
    </location>
</feature>
<feature type="chain" id="PRO_5022936064" description="TNase-like domain-containing protein" evidence="1">
    <location>
        <begin position="23"/>
        <end position="163"/>
    </location>
</feature>
<dbReference type="Pfam" id="PF00565">
    <property type="entry name" value="SNase"/>
    <property type="match status" value="1"/>
</dbReference>
<proteinExistence type="predicted"/>
<dbReference type="KEGG" id="salk:FBQ74_17330"/>
<dbReference type="Proteomes" id="UP000304912">
    <property type="component" value="Plasmid plas12"/>
</dbReference>
<gene>
    <name evidence="3" type="ORF">FBQ74_17330</name>
</gene>
<evidence type="ECO:0000313" key="3">
    <source>
        <dbReference type="EMBL" id="QCZ95310.1"/>
    </source>
</evidence>
<keyword evidence="1" id="KW-0732">Signal</keyword>
<organism evidence="3 4">
    <name type="scientific">Salinimonas iocasae</name>
    <dbReference type="NCBI Taxonomy" id="2572577"/>
    <lineage>
        <taxon>Bacteria</taxon>
        <taxon>Pseudomonadati</taxon>
        <taxon>Pseudomonadota</taxon>
        <taxon>Gammaproteobacteria</taxon>
        <taxon>Alteromonadales</taxon>
        <taxon>Alteromonadaceae</taxon>
        <taxon>Alteromonas/Salinimonas group</taxon>
        <taxon>Salinimonas</taxon>
    </lineage>
</organism>
<dbReference type="RefSeq" id="WP_139758037.1">
    <property type="nucleotide sequence ID" value="NZ_CP039853.1"/>
</dbReference>
<reference evidence="3 4" key="1">
    <citation type="submission" date="2019-04" db="EMBL/GenBank/DDBJ databases">
        <title>Salinimonas iocasae sp. nov., a halophilic bacterium isolated from the outer tube casing of tubeworms in Okinawa Trough.</title>
        <authorList>
            <person name="Zhang H."/>
            <person name="Wang H."/>
            <person name="Li C."/>
        </authorList>
    </citation>
    <scope>NUCLEOTIDE SEQUENCE [LARGE SCALE GENOMIC DNA]</scope>
    <source>
        <strain evidence="3 4">KX18D6</strain>
        <plasmid evidence="3 4">plas12</plasmid>
    </source>
</reference>
<feature type="domain" description="TNase-like" evidence="2">
    <location>
        <begin position="69"/>
        <end position="148"/>
    </location>
</feature>
<geneLocation type="plasmid" evidence="3 4">
    <name>plas12</name>
</geneLocation>
<dbReference type="EMBL" id="CP039853">
    <property type="protein sequence ID" value="QCZ95310.1"/>
    <property type="molecule type" value="Genomic_DNA"/>
</dbReference>
<dbReference type="SUPFAM" id="SSF50199">
    <property type="entry name" value="Staphylococcal nuclease"/>
    <property type="match status" value="1"/>
</dbReference>
<name>A0A5B7YIW5_9ALTE</name>
<evidence type="ECO:0000259" key="2">
    <source>
        <dbReference type="Pfam" id="PF00565"/>
    </source>
</evidence>
<dbReference type="Gene3D" id="2.40.50.90">
    <property type="match status" value="1"/>
</dbReference>